<name>A0ACC0WQV5_9STRA</name>
<proteinExistence type="predicted"/>
<protein>
    <submittedName>
        <fullName evidence="1">Uncharacterized protein</fullName>
    </submittedName>
</protein>
<keyword evidence="2" id="KW-1185">Reference proteome</keyword>
<accession>A0ACC0WQV5</accession>
<sequence length="124" mass="14320">MFGFNVNKMKPNLKMDIHRIGIVKNRKANAALAQRREVARLPADGRRQTAKRRRRASDVGYISPDANWRELLLFQVEGIIRDDFTMEGYEILKLMCELLAESAVRSTAVLMIFAALMQTLYFRT</sequence>
<evidence type="ECO:0000313" key="2">
    <source>
        <dbReference type="Proteomes" id="UP001163321"/>
    </source>
</evidence>
<comment type="caution">
    <text evidence="1">The sequence shown here is derived from an EMBL/GenBank/DDBJ whole genome shotgun (WGS) entry which is preliminary data.</text>
</comment>
<gene>
    <name evidence="1" type="ORF">PsorP6_000926</name>
</gene>
<dbReference type="EMBL" id="CM047580">
    <property type="protein sequence ID" value="KAI9921127.1"/>
    <property type="molecule type" value="Genomic_DNA"/>
</dbReference>
<dbReference type="Proteomes" id="UP001163321">
    <property type="component" value="Chromosome 1"/>
</dbReference>
<organism evidence="1 2">
    <name type="scientific">Peronosclerospora sorghi</name>
    <dbReference type="NCBI Taxonomy" id="230839"/>
    <lineage>
        <taxon>Eukaryota</taxon>
        <taxon>Sar</taxon>
        <taxon>Stramenopiles</taxon>
        <taxon>Oomycota</taxon>
        <taxon>Peronosporomycetes</taxon>
        <taxon>Peronosporales</taxon>
        <taxon>Peronosporaceae</taxon>
        <taxon>Peronosclerospora</taxon>
    </lineage>
</organism>
<evidence type="ECO:0000313" key="1">
    <source>
        <dbReference type="EMBL" id="KAI9921127.1"/>
    </source>
</evidence>
<reference evidence="1 2" key="1">
    <citation type="journal article" date="2022" name="bioRxiv">
        <title>The genome of the oomycete Peronosclerospora sorghi, a cosmopolitan pathogen of maize and sorghum, is inflated with dispersed pseudogenes.</title>
        <authorList>
            <person name="Fletcher K."/>
            <person name="Martin F."/>
            <person name="Isakeit T."/>
            <person name="Cavanaugh K."/>
            <person name="Magill C."/>
            <person name="Michelmore R."/>
        </authorList>
    </citation>
    <scope>NUCLEOTIDE SEQUENCE [LARGE SCALE GENOMIC DNA]</scope>
    <source>
        <strain evidence="1">P6</strain>
    </source>
</reference>